<feature type="region of interest" description="Disordered" evidence="1">
    <location>
        <begin position="140"/>
        <end position="175"/>
    </location>
</feature>
<organism evidence="3 4">
    <name type="scientific">Muraenolepis orangiensis</name>
    <name type="common">Patagonian moray cod</name>
    <dbReference type="NCBI Taxonomy" id="630683"/>
    <lineage>
        <taxon>Eukaryota</taxon>
        <taxon>Metazoa</taxon>
        <taxon>Chordata</taxon>
        <taxon>Craniata</taxon>
        <taxon>Vertebrata</taxon>
        <taxon>Euteleostomi</taxon>
        <taxon>Actinopterygii</taxon>
        <taxon>Neopterygii</taxon>
        <taxon>Teleostei</taxon>
        <taxon>Neoteleostei</taxon>
        <taxon>Acanthomorphata</taxon>
        <taxon>Zeiogadaria</taxon>
        <taxon>Gadariae</taxon>
        <taxon>Gadiformes</taxon>
        <taxon>Muraenolepidoidei</taxon>
        <taxon>Muraenolepididae</taxon>
        <taxon>Muraenolepis</taxon>
    </lineage>
</organism>
<protein>
    <submittedName>
        <fullName evidence="3">Uncharacterized protein</fullName>
    </submittedName>
</protein>
<evidence type="ECO:0000313" key="3">
    <source>
        <dbReference type="EMBL" id="KAJ3599940.1"/>
    </source>
</evidence>
<reference evidence="3" key="1">
    <citation type="submission" date="2022-07" db="EMBL/GenBank/DDBJ databases">
        <title>Chromosome-level genome of Muraenolepis orangiensis.</title>
        <authorList>
            <person name="Kim J."/>
        </authorList>
    </citation>
    <scope>NUCLEOTIDE SEQUENCE</scope>
    <source>
        <strain evidence="3">KU_S4_2022</strain>
        <tissue evidence="3">Muscle</tissue>
    </source>
</reference>
<keyword evidence="2" id="KW-1133">Transmembrane helix</keyword>
<evidence type="ECO:0000313" key="4">
    <source>
        <dbReference type="Proteomes" id="UP001148018"/>
    </source>
</evidence>
<feature type="compositionally biased region" description="Basic and acidic residues" evidence="1">
    <location>
        <begin position="1"/>
        <end position="31"/>
    </location>
</feature>
<evidence type="ECO:0000256" key="1">
    <source>
        <dbReference type="SAM" id="MobiDB-lite"/>
    </source>
</evidence>
<evidence type="ECO:0000256" key="2">
    <source>
        <dbReference type="SAM" id="Phobius"/>
    </source>
</evidence>
<gene>
    <name evidence="3" type="ORF">NHX12_033892</name>
</gene>
<dbReference type="Proteomes" id="UP001148018">
    <property type="component" value="Unassembled WGS sequence"/>
</dbReference>
<dbReference type="EMBL" id="JANIIK010000048">
    <property type="protein sequence ID" value="KAJ3599940.1"/>
    <property type="molecule type" value="Genomic_DNA"/>
</dbReference>
<feature type="region of interest" description="Disordered" evidence="1">
    <location>
        <begin position="1"/>
        <end position="35"/>
    </location>
</feature>
<comment type="caution">
    <text evidence="3">The sequence shown here is derived from an EMBL/GenBank/DDBJ whole genome shotgun (WGS) entry which is preliminary data.</text>
</comment>
<accession>A0A9Q0E3I3</accession>
<sequence length="175" mass="19760">MECEIRSEQVEIRRRTGDKKESRRRTGDKKESRRRTGGKQEFLGILLVIILLQFAVTVMGYLFSEKVIQRTEKLMLKAVIGYREDLDLENVIDFIQKKQVELSSAQEEVFTSGCLEKIIWWTEQNLLLVGGLAGGLLLVEDPEGGGPEGGGPEQSSFSQTEEEGEQLAAYRRPVP</sequence>
<name>A0A9Q0E3I3_9TELE</name>
<proteinExistence type="predicted"/>
<keyword evidence="2" id="KW-0812">Transmembrane</keyword>
<keyword evidence="4" id="KW-1185">Reference proteome</keyword>
<dbReference type="AlphaFoldDB" id="A0A9Q0E3I3"/>
<feature type="transmembrane region" description="Helical" evidence="2">
    <location>
        <begin position="42"/>
        <end position="63"/>
    </location>
</feature>
<keyword evidence="2" id="KW-0472">Membrane</keyword>
<dbReference type="OrthoDB" id="2014092at2759"/>